<dbReference type="AlphaFoldDB" id="A0A060BRB4"/>
<dbReference type="PANTHER" id="PTHR22916:SF3">
    <property type="entry name" value="UDP-GLCNAC:BETAGAL BETA-1,3-N-ACETYLGLUCOSAMINYLTRANSFERASE-LIKE PROTEIN 1"/>
    <property type="match status" value="1"/>
</dbReference>
<feature type="non-terminal residue" evidence="2">
    <location>
        <position position="84"/>
    </location>
</feature>
<dbReference type="Pfam" id="PF00535">
    <property type="entry name" value="Glycos_transf_2"/>
    <property type="match status" value="1"/>
</dbReference>
<evidence type="ECO:0000313" key="2">
    <source>
        <dbReference type="EMBL" id="AIA85469.1"/>
    </source>
</evidence>
<name>A0A060BRB4_9ENTE</name>
<dbReference type="EMBL" id="KF118209">
    <property type="protein sequence ID" value="AIA85469.1"/>
    <property type="molecule type" value="Genomic_DNA"/>
</dbReference>
<dbReference type="GO" id="GO:0016758">
    <property type="term" value="F:hexosyltransferase activity"/>
    <property type="evidence" value="ECO:0007669"/>
    <property type="project" value="UniProtKB-ARBA"/>
</dbReference>
<dbReference type="PANTHER" id="PTHR22916">
    <property type="entry name" value="GLYCOSYLTRANSFERASE"/>
    <property type="match status" value="1"/>
</dbReference>
<evidence type="ECO:0000259" key="1">
    <source>
        <dbReference type="Pfam" id="PF00535"/>
    </source>
</evidence>
<accession>A0A060BRB4</accession>
<dbReference type="InterPro" id="IPR001173">
    <property type="entry name" value="Glyco_trans_2-like"/>
</dbReference>
<sequence length="84" mass="9359">MSRISVAMATYNGKDYICAQLNSILANCHLGDEIIISDDGSTDGTVNILKEYEKKYPQIRVVNGPRRGIIANFENAMQLTNNEH</sequence>
<protein>
    <submittedName>
        <fullName evidence="2">Glycos_transf_2</fullName>
    </submittedName>
</protein>
<reference evidence="2" key="1">
    <citation type="journal article" date="2013" name="Environ. Microbiol.">
        <title>Seasonally variable intestinal metagenomes of the red palm weevil (Rhynchophorus ferrugineus).</title>
        <authorList>
            <person name="Jia S."/>
            <person name="Zhang X."/>
            <person name="Zhang G."/>
            <person name="Yin A."/>
            <person name="Zhang S."/>
            <person name="Li F."/>
            <person name="Wang L."/>
            <person name="Zhao D."/>
            <person name="Yun Q."/>
            <person name="Tala"/>
            <person name="Wang J."/>
            <person name="Sun G."/>
            <person name="Baabdullah M."/>
            <person name="Yu X."/>
            <person name="Hu S."/>
            <person name="Al-Mssallem I.S."/>
            <person name="Yu J."/>
        </authorList>
    </citation>
    <scope>NUCLEOTIDE SEQUENCE</scope>
</reference>
<dbReference type="InterPro" id="IPR029044">
    <property type="entry name" value="Nucleotide-diphossugar_trans"/>
</dbReference>
<dbReference type="Gene3D" id="3.90.550.10">
    <property type="entry name" value="Spore Coat Polysaccharide Biosynthesis Protein SpsA, Chain A"/>
    <property type="match status" value="1"/>
</dbReference>
<proteinExistence type="predicted"/>
<feature type="domain" description="Glycosyltransferase 2-like" evidence="1">
    <location>
        <begin position="5"/>
        <end position="82"/>
    </location>
</feature>
<organism evidence="2">
    <name type="scientific">uncultured Enterococcus sp</name>
    <dbReference type="NCBI Taxonomy" id="167972"/>
    <lineage>
        <taxon>Bacteria</taxon>
        <taxon>Bacillati</taxon>
        <taxon>Bacillota</taxon>
        <taxon>Bacilli</taxon>
        <taxon>Lactobacillales</taxon>
        <taxon>Enterococcaceae</taxon>
        <taxon>Enterococcus</taxon>
        <taxon>environmental samples</taxon>
    </lineage>
</organism>
<dbReference type="SUPFAM" id="SSF53448">
    <property type="entry name" value="Nucleotide-diphospho-sugar transferases"/>
    <property type="match status" value="1"/>
</dbReference>